<keyword evidence="1" id="KW-0812">Transmembrane</keyword>
<accession>A0A8J6G8H5</accession>
<gene>
    <name evidence="2" type="ORF">LTLLF_165990</name>
</gene>
<reference evidence="2" key="1">
    <citation type="submission" date="2020-03" db="EMBL/GenBank/DDBJ databases">
        <title>Studies in the Genomics of Life Span.</title>
        <authorList>
            <person name="Glass D."/>
        </authorList>
    </citation>
    <scope>NUCLEOTIDE SEQUENCE</scope>
    <source>
        <strain evidence="2">LTLLF</strain>
        <tissue evidence="2">Muscle</tissue>
    </source>
</reference>
<protein>
    <submittedName>
        <fullName evidence="2">Uncharacterized protein</fullName>
    </submittedName>
</protein>
<keyword evidence="1" id="KW-0472">Membrane</keyword>
<comment type="caution">
    <text evidence="2">The sequence shown here is derived from an EMBL/GenBank/DDBJ whole genome shotgun (WGS) entry which is preliminary data.</text>
</comment>
<evidence type="ECO:0000313" key="2">
    <source>
        <dbReference type="EMBL" id="KAH0508361.1"/>
    </source>
</evidence>
<evidence type="ECO:0000313" key="3">
    <source>
        <dbReference type="Proteomes" id="UP000710432"/>
    </source>
</evidence>
<sequence>MYTQEELSLYTPFILIGPVFVQMVQQPPMVYRYWAGMEYWIAVSYPCQVFIPLASLGLYFVQPSFMIYVFRTPWSLTYNAQ</sequence>
<dbReference type="EMBL" id="JAATJU010023251">
    <property type="protein sequence ID" value="KAH0508361.1"/>
    <property type="molecule type" value="Genomic_DNA"/>
</dbReference>
<dbReference type="Proteomes" id="UP000710432">
    <property type="component" value="Unassembled WGS sequence"/>
</dbReference>
<name>A0A8J6G8H5_MICOH</name>
<feature type="transmembrane region" description="Helical" evidence="1">
    <location>
        <begin position="39"/>
        <end position="61"/>
    </location>
</feature>
<keyword evidence="1" id="KW-1133">Transmembrane helix</keyword>
<organism evidence="2 3">
    <name type="scientific">Microtus ochrogaster</name>
    <name type="common">Prairie vole</name>
    <dbReference type="NCBI Taxonomy" id="79684"/>
    <lineage>
        <taxon>Eukaryota</taxon>
        <taxon>Metazoa</taxon>
        <taxon>Chordata</taxon>
        <taxon>Craniata</taxon>
        <taxon>Vertebrata</taxon>
        <taxon>Euteleostomi</taxon>
        <taxon>Mammalia</taxon>
        <taxon>Eutheria</taxon>
        <taxon>Euarchontoglires</taxon>
        <taxon>Glires</taxon>
        <taxon>Rodentia</taxon>
        <taxon>Myomorpha</taxon>
        <taxon>Muroidea</taxon>
        <taxon>Cricetidae</taxon>
        <taxon>Arvicolinae</taxon>
        <taxon>Microtus</taxon>
    </lineage>
</organism>
<feature type="transmembrane region" description="Helical" evidence="1">
    <location>
        <begin position="7"/>
        <end position="24"/>
    </location>
</feature>
<evidence type="ECO:0000256" key="1">
    <source>
        <dbReference type="SAM" id="Phobius"/>
    </source>
</evidence>
<dbReference type="AlphaFoldDB" id="A0A8J6G8H5"/>
<proteinExistence type="predicted"/>